<dbReference type="EMBL" id="NMUH01007938">
    <property type="protein sequence ID" value="MQM18051.1"/>
    <property type="molecule type" value="Genomic_DNA"/>
</dbReference>
<organism evidence="1 2">
    <name type="scientific">Colocasia esculenta</name>
    <name type="common">Wild taro</name>
    <name type="synonym">Arum esculentum</name>
    <dbReference type="NCBI Taxonomy" id="4460"/>
    <lineage>
        <taxon>Eukaryota</taxon>
        <taxon>Viridiplantae</taxon>
        <taxon>Streptophyta</taxon>
        <taxon>Embryophyta</taxon>
        <taxon>Tracheophyta</taxon>
        <taxon>Spermatophyta</taxon>
        <taxon>Magnoliopsida</taxon>
        <taxon>Liliopsida</taxon>
        <taxon>Araceae</taxon>
        <taxon>Aroideae</taxon>
        <taxon>Colocasieae</taxon>
        <taxon>Colocasia</taxon>
    </lineage>
</organism>
<name>A0A843XFN2_COLES</name>
<proteinExistence type="predicted"/>
<protein>
    <submittedName>
        <fullName evidence="1">Uncharacterized protein</fullName>
    </submittedName>
</protein>
<dbReference type="Proteomes" id="UP000652761">
    <property type="component" value="Unassembled WGS sequence"/>
</dbReference>
<evidence type="ECO:0000313" key="1">
    <source>
        <dbReference type="EMBL" id="MQM18051.1"/>
    </source>
</evidence>
<keyword evidence="2" id="KW-1185">Reference proteome</keyword>
<evidence type="ECO:0000313" key="2">
    <source>
        <dbReference type="Proteomes" id="UP000652761"/>
    </source>
</evidence>
<sequence>MFSLMVCFVWSLGCAFW</sequence>
<dbReference type="AlphaFoldDB" id="A0A843XFN2"/>
<accession>A0A843XFN2</accession>
<reference evidence="1" key="1">
    <citation type="submission" date="2017-07" db="EMBL/GenBank/DDBJ databases">
        <title>Taro Niue Genome Assembly and Annotation.</title>
        <authorList>
            <person name="Atibalentja N."/>
            <person name="Keating K."/>
            <person name="Fields C.J."/>
        </authorList>
    </citation>
    <scope>NUCLEOTIDE SEQUENCE</scope>
    <source>
        <strain evidence="1">Niue_2</strain>
        <tissue evidence="1">Leaf</tissue>
    </source>
</reference>
<comment type="caution">
    <text evidence="1">The sequence shown here is derived from an EMBL/GenBank/DDBJ whole genome shotgun (WGS) entry which is preliminary data.</text>
</comment>
<gene>
    <name evidence="1" type="ORF">Taro_051035</name>
</gene>